<dbReference type="InterPro" id="IPR029044">
    <property type="entry name" value="Nucleotide-diphossugar_trans"/>
</dbReference>
<dbReference type="GO" id="GO:0016757">
    <property type="term" value="F:glycosyltransferase activity"/>
    <property type="evidence" value="ECO:0007669"/>
    <property type="project" value="UniProtKB-KW"/>
</dbReference>
<dbReference type="Pfam" id="PF00535">
    <property type="entry name" value="Glycos_transf_2"/>
    <property type="match status" value="1"/>
</dbReference>
<accession>A0A1F7EZW1</accession>
<dbReference type="CDD" id="cd00761">
    <property type="entry name" value="Glyco_tranf_GTA_type"/>
    <property type="match status" value="2"/>
</dbReference>
<dbReference type="Proteomes" id="UP000179243">
    <property type="component" value="Unassembled WGS sequence"/>
</dbReference>
<dbReference type="PANTHER" id="PTHR43179:SF7">
    <property type="entry name" value="RHAMNOSYLTRANSFERASE WBBL"/>
    <property type="match status" value="1"/>
</dbReference>
<dbReference type="PANTHER" id="PTHR43179">
    <property type="entry name" value="RHAMNOSYLTRANSFERASE WBBL"/>
    <property type="match status" value="1"/>
</dbReference>
<proteinExistence type="predicted"/>
<evidence type="ECO:0000313" key="3">
    <source>
        <dbReference type="EMBL" id="OGJ99917.1"/>
    </source>
</evidence>
<evidence type="ECO:0000259" key="1">
    <source>
        <dbReference type="Pfam" id="PF00535"/>
    </source>
</evidence>
<evidence type="ECO:0000313" key="4">
    <source>
        <dbReference type="Proteomes" id="UP000179243"/>
    </source>
</evidence>
<gene>
    <name evidence="3" type="ORF">A2519_00235</name>
</gene>
<dbReference type="CDD" id="cd04186">
    <property type="entry name" value="GT_2_like_c"/>
    <property type="match status" value="1"/>
</dbReference>
<dbReference type="AlphaFoldDB" id="A0A1F7EZW1"/>
<feature type="domain" description="Glycosyltransferase 2-like" evidence="1">
    <location>
        <begin position="581"/>
        <end position="704"/>
    </location>
</feature>
<protein>
    <submittedName>
        <fullName evidence="3">Uncharacterized protein</fullName>
    </submittedName>
</protein>
<dbReference type="Gene3D" id="3.90.550.10">
    <property type="entry name" value="Spore Coat Polysaccharide Biosynthesis Protein SpsA, Chain A"/>
    <property type="match status" value="3"/>
</dbReference>
<dbReference type="EMBL" id="MFYX01000157">
    <property type="protein sequence ID" value="OGJ99917.1"/>
    <property type="molecule type" value="Genomic_DNA"/>
</dbReference>
<comment type="caution">
    <text evidence="3">The sequence shown here is derived from an EMBL/GenBank/DDBJ whole genome shotgun (WGS) entry which is preliminary data.</text>
</comment>
<dbReference type="InterPro" id="IPR059123">
    <property type="entry name" value="StrF_dom"/>
</dbReference>
<dbReference type="InterPro" id="IPR001173">
    <property type="entry name" value="Glyco_trans_2-like"/>
</dbReference>
<dbReference type="SUPFAM" id="SSF53448">
    <property type="entry name" value="Nucleotide-diphospho-sugar transferases"/>
    <property type="match status" value="3"/>
</dbReference>
<organism evidence="3 4">
    <name type="scientific">Candidatus Raymondbacteria bacterium RIFOXYD12_FULL_49_13</name>
    <dbReference type="NCBI Taxonomy" id="1817890"/>
    <lineage>
        <taxon>Bacteria</taxon>
        <taxon>Raymondiibacteriota</taxon>
    </lineage>
</organism>
<feature type="domain" description="Streptomycin biosynthesis protein StrF" evidence="2">
    <location>
        <begin position="5"/>
        <end position="181"/>
    </location>
</feature>
<name>A0A1F7EZW1_UNCRA</name>
<sequence>MLFSIITLVTNPGVYAGFKQSLLADIHNTTVIEFIPVDNSDNRYSAAQGLNKGLEQATGTYVMFCHQDILCKNQWLDQVQKRIALVEQYDPLWGVIGMAGEYCTVRGSQISFNPAGAVNDFLKTDGSPYRPAQVVDELCLIIRKASGLAFDPATFTHFHFYGADLCLSALSSNMRNYVILVPTIHLSDGGSNIALHYPTYRDEAKKLYRKWSDAFPCFGTTTAWFLNGRIIYLIGTRDNLEPAEERVPCAAPACAPAVQETRMDLSVILADTGSCADLRPVIHTWTQQPPQAATFEIIIVSPNADRIKSLVMPNTGGPGLKTIVSTVAGVGALLNAGIEHASGDILLFSSTQVWPSPGLVATHLQAHLAHNSPTTAICGQVAPESSATVSALNEYIFEACREFPFFTRDQTTPAYLQCTSMNLSIKRDFLSSTRFNEGFLFTSFEGAELGFRLMAKGLHLLYEKQAATTLPVIGTIADVAGEMARIGTMAFLCNSLCPNTINFGELLTQNEFTPHFFEEKIRIAFGKNIPWLEYQYARTRDPRVKKALFDLYDTIAYAHWCCGVLAAAGKPGKQCVEIKCSIIIVTFNNRGLTETCIESLVKNTAWQNYEIIIVDNNSTDGTREYLHTIAGFVRVHDNQANEGFAKACNTGASLATGPILLFLNNDTEISDPAWLDALMEEFADQETAIAGPKLLFSNGTIQHAGVVFAINNFPYHLYQHFPAAYGPACLRREFQAVTGACLAIRAALFASCGGFDQGYVNGWEDIDLCLRIRALGKKVLYSPKSVIVHHEGQSTGRNEHMANNQERFEKTWGNSELWDDYRYFVPDRALKKDDPAGLHIMLTHRITSPLPNLFNAVFQCFHTLQQKFRITVLVEGGNPIVEKFARAHNPGMAVADFAPGNYCSVFRTCAISSAAALVLHFETGIIIHGPLPELFNAAAQMPGAIIEVPGIKKMGAGSLGPVESIGSTTFVFAKKVLEENSACSGAYPEGFLAMLNRLPGQKLRANSHSTAIVPR</sequence>
<evidence type="ECO:0000259" key="2">
    <source>
        <dbReference type="Pfam" id="PF13712"/>
    </source>
</evidence>
<dbReference type="Pfam" id="PF13712">
    <property type="entry name" value="Glyco_tranf_2_5"/>
    <property type="match status" value="1"/>
</dbReference>
<reference evidence="3 4" key="1">
    <citation type="journal article" date="2016" name="Nat. Commun.">
        <title>Thousands of microbial genomes shed light on interconnected biogeochemical processes in an aquifer system.</title>
        <authorList>
            <person name="Anantharaman K."/>
            <person name="Brown C.T."/>
            <person name="Hug L.A."/>
            <person name="Sharon I."/>
            <person name="Castelle C.J."/>
            <person name="Probst A.J."/>
            <person name="Thomas B.C."/>
            <person name="Singh A."/>
            <person name="Wilkins M.J."/>
            <person name="Karaoz U."/>
            <person name="Brodie E.L."/>
            <person name="Williams K.H."/>
            <person name="Hubbard S.S."/>
            <person name="Banfield J.F."/>
        </authorList>
    </citation>
    <scope>NUCLEOTIDE SEQUENCE [LARGE SCALE GENOMIC DNA]</scope>
</reference>